<comment type="caution">
    <text evidence="2">The sequence shown here is derived from an EMBL/GenBank/DDBJ whole genome shotgun (WGS) entry which is preliminary data.</text>
</comment>
<dbReference type="PATRIC" id="fig|28087.4.peg.3051"/>
<name>A0A0W0YEP3_9GAMM</name>
<sequence length="467" mass="51834">MSFQKYKENFKQFFLAQIETHLRSPLDKSPTAKQNQPYNVIEQSKSKTAGEFSRILDEFKIPLPTYEDFKKYVQEPNSIGTYMQSLLKEILPEILNEDKTALSQKLIDAINHQNKDNYKKMVERANNAPQLIAKLFIQAIVIGYSQQMLDSLNENDKLSWFNKEAAEFTFITNYVTIDGLSESVQKPIILDQEQLILSIDSLKNIYNETNSITDDLERAQMFLAINPLKALEAYLRAVELALEDENFDKLSNEQLQLLYKILNEDIFLIKYGQLLETRIEYFKSYIELDKTNPKNPEVNQAVKNLLSTVQKLKENGDISTGDLPRITQYLKDTTTLINNPDSKDAFNQHNSNIKDAIGKNRRWGPIVGGILLCIAGALLAAAAIAITVLTFGVSSPLTLPTAAVGGIMTAAGIAMTAGVAVGLAATAGIGIGVSSKAGIFAHRAAKGPIANAMEEVSSSIEKSMKQV</sequence>
<evidence type="ECO:0000313" key="2">
    <source>
        <dbReference type="EMBL" id="KTD55250.1"/>
    </source>
</evidence>
<keyword evidence="1" id="KW-0812">Transmembrane</keyword>
<proteinExistence type="predicted"/>
<feature type="transmembrane region" description="Helical" evidence="1">
    <location>
        <begin position="366"/>
        <end position="391"/>
    </location>
</feature>
<dbReference type="AlphaFoldDB" id="A0A0W0YEP3"/>
<feature type="transmembrane region" description="Helical" evidence="1">
    <location>
        <begin position="403"/>
        <end position="433"/>
    </location>
</feature>
<evidence type="ECO:0000313" key="3">
    <source>
        <dbReference type="Proteomes" id="UP000054621"/>
    </source>
</evidence>
<dbReference type="Proteomes" id="UP000054621">
    <property type="component" value="Unassembled WGS sequence"/>
</dbReference>
<organism evidence="2 3">
    <name type="scientific">Legionella sainthelensi</name>
    <dbReference type="NCBI Taxonomy" id="28087"/>
    <lineage>
        <taxon>Bacteria</taxon>
        <taxon>Pseudomonadati</taxon>
        <taxon>Pseudomonadota</taxon>
        <taxon>Gammaproteobacteria</taxon>
        <taxon>Legionellales</taxon>
        <taxon>Legionellaceae</taxon>
        <taxon>Legionella</taxon>
    </lineage>
</organism>
<dbReference type="OrthoDB" id="5652089at2"/>
<dbReference type="RefSeq" id="WP_027272587.1">
    <property type="nucleotide sequence ID" value="NZ_CAAAJE010000013.1"/>
</dbReference>
<reference evidence="2 3" key="1">
    <citation type="submission" date="2015-11" db="EMBL/GenBank/DDBJ databases">
        <title>Genomic analysis of 38 Legionella species identifies large and diverse effector repertoires.</title>
        <authorList>
            <person name="Burstein D."/>
            <person name="Amaro F."/>
            <person name="Zusman T."/>
            <person name="Lifshitz Z."/>
            <person name="Cohen O."/>
            <person name="Gilbert J.A."/>
            <person name="Pupko T."/>
            <person name="Shuman H.A."/>
            <person name="Segal G."/>
        </authorList>
    </citation>
    <scope>NUCLEOTIDE SEQUENCE [LARGE SCALE GENOMIC DNA]</scope>
    <source>
        <strain evidence="2 3">Mt.St.Helens-4</strain>
    </source>
</reference>
<protein>
    <submittedName>
        <fullName evidence="2">Uncharacterized protein</fullName>
    </submittedName>
</protein>
<gene>
    <name evidence="2" type="ORF">Lsai_2842</name>
</gene>
<evidence type="ECO:0000256" key="1">
    <source>
        <dbReference type="SAM" id="Phobius"/>
    </source>
</evidence>
<accession>A0A0W0YEP3</accession>
<dbReference type="EMBL" id="LNYV01000036">
    <property type="protein sequence ID" value="KTD55250.1"/>
    <property type="molecule type" value="Genomic_DNA"/>
</dbReference>
<keyword evidence="1" id="KW-1133">Transmembrane helix</keyword>
<keyword evidence="1" id="KW-0472">Membrane</keyword>
<dbReference type="eggNOG" id="ENOG5031E3J">
    <property type="taxonomic scope" value="Bacteria"/>
</dbReference>